<sequence length="165" mass="18979">MTDLQKQGQHIDVVHEIFQMMVEDYPELSDYLAADAEISHNPLFEKACVKIISRKQELLTYGEKAQVSHFLRQPEPQESALEGSTGSKRSYASLLRDRKRQRLTTSEDYVDLRFISGTSASAERLFSSAKHVLLSTRKRLTPVNFEICFLCITGTFGMLTWYRRP</sequence>
<evidence type="ECO:0008006" key="3">
    <source>
        <dbReference type="Google" id="ProtNLM"/>
    </source>
</evidence>
<dbReference type="Proteomes" id="UP000054423">
    <property type="component" value="Unassembled WGS sequence"/>
</dbReference>
<dbReference type="VEuPathDB" id="FungiDB:PPTG_14199"/>
<gene>
    <name evidence="2" type="ORF">L917_12045</name>
</gene>
<dbReference type="PANTHER" id="PTHR40866:SF1">
    <property type="entry name" value="BED-TYPE DOMAIN-CONTAINING PROTEIN"/>
    <property type="match status" value="1"/>
</dbReference>
<keyword evidence="1" id="KW-0812">Transmembrane</keyword>
<dbReference type="OrthoDB" id="125086at2759"/>
<feature type="transmembrane region" description="Helical" evidence="1">
    <location>
        <begin position="143"/>
        <end position="162"/>
    </location>
</feature>
<keyword evidence="1" id="KW-0472">Membrane</keyword>
<dbReference type="PANTHER" id="PTHR40866">
    <property type="entry name" value="BED-TYPE DOMAIN-CONTAINING PROTEIN"/>
    <property type="match status" value="1"/>
</dbReference>
<protein>
    <recommendedName>
        <fullName evidence="3">HAT C-terminal dimerisation domain-containing protein</fullName>
    </recommendedName>
</protein>
<dbReference type="EMBL" id="KI680639">
    <property type="protein sequence ID" value="ETL88935.1"/>
    <property type="molecule type" value="Genomic_DNA"/>
</dbReference>
<reference evidence="2" key="1">
    <citation type="submission" date="2013-11" db="EMBL/GenBank/DDBJ databases">
        <title>The Genome Sequence of Phytophthora parasitica CHvinca01.</title>
        <authorList>
            <consortium name="The Broad Institute Genomics Platform"/>
            <person name="Russ C."/>
            <person name="Tyler B."/>
            <person name="Panabieres F."/>
            <person name="Shan W."/>
            <person name="Tripathy S."/>
            <person name="Grunwald N."/>
            <person name="Machado M."/>
            <person name="Johnson C.S."/>
            <person name="Arredondo F."/>
            <person name="Hong C."/>
            <person name="Coffey M."/>
            <person name="Young S.K."/>
            <person name="Zeng Q."/>
            <person name="Gargeya S."/>
            <person name="Fitzgerald M."/>
            <person name="Abouelleil A."/>
            <person name="Alvarado L."/>
            <person name="Chapman S.B."/>
            <person name="Gainer-Dewar J."/>
            <person name="Goldberg J."/>
            <person name="Griggs A."/>
            <person name="Gujja S."/>
            <person name="Hansen M."/>
            <person name="Howarth C."/>
            <person name="Imamovic A."/>
            <person name="Ireland A."/>
            <person name="Larimer J."/>
            <person name="McCowan C."/>
            <person name="Murphy C."/>
            <person name="Pearson M."/>
            <person name="Poon T.W."/>
            <person name="Priest M."/>
            <person name="Roberts A."/>
            <person name="Saif S."/>
            <person name="Shea T."/>
            <person name="Sykes S."/>
            <person name="Wortman J."/>
            <person name="Nusbaum C."/>
            <person name="Birren B."/>
        </authorList>
    </citation>
    <scope>NUCLEOTIDE SEQUENCE [LARGE SCALE GENOMIC DNA]</scope>
    <source>
        <strain evidence="2">CHvinca01</strain>
    </source>
</reference>
<proteinExistence type="predicted"/>
<evidence type="ECO:0000313" key="2">
    <source>
        <dbReference type="EMBL" id="ETL88935.1"/>
    </source>
</evidence>
<name>W2KX34_PHYNI</name>
<organism evidence="2">
    <name type="scientific">Phytophthora nicotianae</name>
    <name type="common">Potato buckeye rot agent</name>
    <name type="synonym">Phytophthora parasitica</name>
    <dbReference type="NCBI Taxonomy" id="4792"/>
    <lineage>
        <taxon>Eukaryota</taxon>
        <taxon>Sar</taxon>
        <taxon>Stramenopiles</taxon>
        <taxon>Oomycota</taxon>
        <taxon>Peronosporomycetes</taxon>
        <taxon>Peronosporales</taxon>
        <taxon>Peronosporaceae</taxon>
        <taxon>Phytophthora</taxon>
    </lineage>
</organism>
<dbReference type="AlphaFoldDB" id="W2KX34"/>
<keyword evidence="1" id="KW-1133">Transmembrane helix</keyword>
<accession>W2KX34</accession>
<evidence type="ECO:0000256" key="1">
    <source>
        <dbReference type="SAM" id="Phobius"/>
    </source>
</evidence>